<protein>
    <submittedName>
        <fullName evidence="1">VOC family protein</fullName>
    </submittedName>
</protein>
<name>A0ACD5IF29_9PROT</name>
<reference evidence="1 2" key="1">
    <citation type="journal article" date="2021" name="ISME J.">
        <title>Genomic evolution of the class Acidithiobacillia: deep-branching Proteobacteria living in extreme acidic conditions.</title>
        <authorList>
            <person name="Moya-Beltran A."/>
            <person name="Beard S."/>
            <person name="Rojas-Villalobos C."/>
            <person name="Issotta F."/>
            <person name="Gallardo Y."/>
            <person name="Ulloa R."/>
            <person name="Giaveno A."/>
            <person name="Degli Esposti M."/>
            <person name="Johnson D.B."/>
            <person name="Quatrini R."/>
        </authorList>
    </citation>
    <scope>NUCLEOTIDE SEQUENCE [LARGE SCALE GENOMIC DNA]</scope>
    <source>
        <strain evidence="1 2">CF3</strain>
    </source>
</reference>
<organism evidence="1 2">
    <name type="scientific">Acidithiobacillus ferruginosus</name>
    <dbReference type="NCBI Taxonomy" id="3063951"/>
    <lineage>
        <taxon>Bacteria</taxon>
        <taxon>Pseudomonadati</taxon>
        <taxon>Pseudomonadota</taxon>
        <taxon>Acidithiobacillia</taxon>
        <taxon>Acidithiobacillales</taxon>
        <taxon>Acidithiobacillaceae</taxon>
        <taxon>Acidithiobacillus</taxon>
    </lineage>
</organism>
<accession>A0ACD5IF29</accession>
<dbReference type="Proteomes" id="UP001196097">
    <property type="component" value="Chromosome"/>
</dbReference>
<gene>
    <name evidence="1" type="ORF">HF292_009890</name>
</gene>
<dbReference type="EMBL" id="CP130946">
    <property type="protein sequence ID" value="XRP72119.1"/>
    <property type="molecule type" value="Genomic_DNA"/>
</dbReference>
<evidence type="ECO:0000313" key="1">
    <source>
        <dbReference type="EMBL" id="XRP72119.1"/>
    </source>
</evidence>
<evidence type="ECO:0000313" key="2">
    <source>
        <dbReference type="Proteomes" id="UP001196097"/>
    </source>
</evidence>
<proteinExistence type="predicted"/>
<keyword evidence="2" id="KW-1185">Reference proteome</keyword>
<sequence>MAAVISGQFSGKRGEVMLHGINHIALPVRSLDVSDRFYRGILGLRAVGERPGMKFYTAGLHHHDLALMETGALFPVSGFSHFCLDVEDEQSLAALFASCRAAGARILEPVNHTVMRSFYLVDPDDHIVELGVDVPQSEWGPWPNPFGRDVAYPKLLSFADGRELSRSARMRK</sequence>